<sequence>MVEKVMHERTFGSHLQLKGAIEHFFDSFPNEWGLLVNTEEEKTEYIESYYEGIVIMENGQKAKVERFLANDVEDDDGPLVCKRTKFYHKRSICFIEKRNGIEL</sequence>
<accession>R8QX21</accession>
<dbReference type="RefSeq" id="WP_016103617.1">
    <property type="nucleotide sequence ID" value="NZ_KB976794.1"/>
</dbReference>
<gene>
    <name evidence="1" type="ORF">IIQ_05459</name>
</gene>
<evidence type="ECO:0000313" key="1">
    <source>
        <dbReference type="EMBL" id="EOP75610.1"/>
    </source>
</evidence>
<name>R8QX21_BACCE</name>
<evidence type="ECO:0000313" key="2">
    <source>
        <dbReference type="Proteomes" id="UP000014019"/>
    </source>
</evidence>
<organism evidence="1 2">
    <name type="scientific">Bacillus cereus VD118</name>
    <dbReference type="NCBI Taxonomy" id="1053231"/>
    <lineage>
        <taxon>Bacteria</taxon>
        <taxon>Bacillati</taxon>
        <taxon>Bacillota</taxon>
        <taxon>Bacilli</taxon>
        <taxon>Bacillales</taxon>
        <taxon>Bacillaceae</taxon>
        <taxon>Bacillus</taxon>
        <taxon>Bacillus cereus group</taxon>
    </lineage>
</organism>
<protein>
    <submittedName>
        <fullName evidence="1">Uncharacterized protein</fullName>
    </submittedName>
</protein>
<dbReference type="Proteomes" id="UP000014019">
    <property type="component" value="Unassembled WGS sequence"/>
</dbReference>
<proteinExistence type="predicted"/>
<reference evidence="1 2" key="1">
    <citation type="submission" date="2012-12" db="EMBL/GenBank/DDBJ databases">
        <title>The Genome Sequence of Bacillus cereus VD118.</title>
        <authorList>
            <consortium name="The Broad Institute Genome Sequencing Platform"/>
            <consortium name="The Broad Institute Genome Sequencing Center for Infectious Disease"/>
            <person name="Feldgarden M."/>
            <person name="Van der Auwera G.A."/>
            <person name="Mahillon J."/>
            <person name="Duprez V."/>
            <person name="Timmery S."/>
            <person name="Mattelet C."/>
            <person name="Dierick K."/>
            <person name="Sun M."/>
            <person name="Yu Z."/>
            <person name="Zhu L."/>
            <person name="Hu X."/>
            <person name="Shank E.B."/>
            <person name="Swiecicka I."/>
            <person name="Hansen B.M."/>
            <person name="Andrup L."/>
            <person name="Walker B."/>
            <person name="Young S.K."/>
            <person name="Zeng Q."/>
            <person name="Gargeya S."/>
            <person name="Fitzgerald M."/>
            <person name="Haas B."/>
            <person name="Abouelleil A."/>
            <person name="Alvarado L."/>
            <person name="Arachchi H.M."/>
            <person name="Berlin A.M."/>
            <person name="Chapman S.B."/>
            <person name="Dewar J."/>
            <person name="Goldberg J."/>
            <person name="Griggs A."/>
            <person name="Gujja S."/>
            <person name="Hansen M."/>
            <person name="Howarth C."/>
            <person name="Imamovic A."/>
            <person name="Larimer J."/>
            <person name="McCowan C."/>
            <person name="Murphy C."/>
            <person name="Neiman D."/>
            <person name="Pearson M."/>
            <person name="Priest M."/>
            <person name="Roberts A."/>
            <person name="Saif S."/>
            <person name="Shea T."/>
            <person name="Sisk P."/>
            <person name="Sykes S."/>
            <person name="Wortman J."/>
            <person name="Nusbaum C."/>
            <person name="Birren B."/>
        </authorList>
    </citation>
    <scope>NUCLEOTIDE SEQUENCE [LARGE SCALE GENOMIC DNA]</scope>
    <source>
        <strain evidence="1 2">VD118</strain>
    </source>
</reference>
<comment type="caution">
    <text evidence="1">The sequence shown here is derived from an EMBL/GenBank/DDBJ whole genome shotgun (WGS) entry which is preliminary data.</text>
</comment>
<dbReference type="HOGENOM" id="CLU_165276_0_0_9"/>
<dbReference type="EMBL" id="AHEZ01000017">
    <property type="protein sequence ID" value="EOP75610.1"/>
    <property type="molecule type" value="Genomic_DNA"/>
</dbReference>
<dbReference type="PATRIC" id="fig|1053231.3.peg.603"/>
<dbReference type="AlphaFoldDB" id="R8QX21"/>